<dbReference type="InterPro" id="IPR050353">
    <property type="entry name" value="PyrK_electron_transfer"/>
</dbReference>
<accession>A0ABS6FJU4</accession>
<feature type="domain" description="FAD-binding FR-type" evidence="1">
    <location>
        <begin position="1"/>
        <end position="90"/>
    </location>
</feature>
<dbReference type="InterPro" id="IPR008333">
    <property type="entry name" value="Cbr1-like_FAD-bd_dom"/>
</dbReference>
<evidence type="ECO:0000313" key="3">
    <source>
        <dbReference type="Proteomes" id="UP000783742"/>
    </source>
</evidence>
<evidence type="ECO:0000259" key="1">
    <source>
        <dbReference type="PROSITE" id="PS51384"/>
    </source>
</evidence>
<evidence type="ECO:0000313" key="2">
    <source>
        <dbReference type="EMBL" id="MBU5669718.1"/>
    </source>
</evidence>
<dbReference type="PANTHER" id="PTHR43513">
    <property type="entry name" value="DIHYDROOROTATE DEHYDROGENASE B (NAD(+)), ELECTRON TRANSFER SUBUNIT"/>
    <property type="match status" value="1"/>
</dbReference>
<reference evidence="2 3" key="1">
    <citation type="submission" date="2021-06" db="EMBL/GenBank/DDBJ databases">
        <authorList>
            <person name="Sun Q."/>
            <person name="Li D."/>
        </authorList>
    </citation>
    <scope>NUCLEOTIDE SEQUENCE [LARGE SCALE GENOMIC DNA]</scope>
    <source>
        <strain evidence="2 3">MSJ-1</strain>
    </source>
</reference>
<gene>
    <name evidence="2" type="ORF">KQI68_07710</name>
</gene>
<proteinExistence type="predicted"/>
<dbReference type="Pfam" id="PF10418">
    <property type="entry name" value="DHODB_Fe-S_bind"/>
    <property type="match status" value="1"/>
</dbReference>
<dbReference type="Pfam" id="PF00970">
    <property type="entry name" value="FAD_binding_6"/>
    <property type="match status" value="1"/>
</dbReference>
<dbReference type="Proteomes" id="UP000783742">
    <property type="component" value="Unassembled WGS sequence"/>
</dbReference>
<dbReference type="PANTHER" id="PTHR43513:SF3">
    <property type="entry name" value="DIHYDROOROTATE DEHYDROGENASE B (NAD(+)), ELECTRON TRANSFER SUBUNIT-RELATED"/>
    <property type="match status" value="1"/>
</dbReference>
<sequence>MAKVIEHIDVCKDYYIIRTDLDVKVYPGQFFMLRAWGDYPTLSRPISVYDKTDGVDFLIERRGIGTEILYNLKEGDDITLYGPYGNMFYPNVDELAMIGGGVGVAPFHFLIKEILKLKHEAKLKLYIGEREELDLENAFKDVECEIIIKKGGFITDIIDFEKDKLIYACGPEIMMRKIVEYGNAKGCKTYVSLEKRMGCGLGACLSCTCETTRGRKRSCKEGPVFKGSELIGF</sequence>
<name>A0ABS6FJU4_9FIRM</name>
<comment type="caution">
    <text evidence="2">The sequence shown here is derived from an EMBL/GenBank/DDBJ whole genome shotgun (WGS) entry which is preliminary data.</text>
</comment>
<dbReference type="PIRSF" id="PIRSF006816">
    <property type="entry name" value="Cyc3_hyd_g"/>
    <property type="match status" value="1"/>
</dbReference>
<dbReference type="InterPro" id="IPR012165">
    <property type="entry name" value="Cyt_c3_hydrogenase_gsu"/>
</dbReference>
<dbReference type="EMBL" id="JAHLQO010000005">
    <property type="protein sequence ID" value="MBU5669718.1"/>
    <property type="molecule type" value="Genomic_DNA"/>
</dbReference>
<dbReference type="InterPro" id="IPR017927">
    <property type="entry name" value="FAD-bd_FR_type"/>
</dbReference>
<dbReference type="InterPro" id="IPR019480">
    <property type="entry name" value="Dihydroorotate_DH_Fe-S-bd"/>
</dbReference>
<dbReference type="PROSITE" id="PS51384">
    <property type="entry name" value="FAD_FR"/>
    <property type="match status" value="1"/>
</dbReference>
<organism evidence="2 3">
    <name type="scientific">Peptoniphilus ovalis</name>
    <dbReference type="NCBI Taxonomy" id="2841503"/>
    <lineage>
        <taxon>Bacteria</taxon>
        <taxon>Bacillati</taxon>
        <taxon>Bacillota</taxon>
        <taxon>Tissierellia</taxon>
        <taxon>Tissierellales</taxon>
        <taxon>Peptoniphilaceae</taxon>
        <taxon>Peptoniphilus</taxon>
    </lineage>
</organism>
<keyword evidence="3" id="KW-1185">Reference proteome</keyword>
<protein>
    <submittedName>
        <fullName evidence="2">Dihydroorotate dehydrogenase electron transfer subunit</fullName>
    </submittedName>
</protein>
<dbReference type="NCBIfam" id="NF000798">
    <property type="entry name" value="PRK00054.1-3"/>
    <property type="match status" value="1"/>
</dbReference>
<dbReference type="RefSeq" id="WP_216549559.1">
    <property type="nucleotide sequence ID" value="NZ_JAHLQO010000005.1"/>
</dbReference>